<evidence type="ECO:0000313" key="1">
    <source>
        <dbReference type="EMBL" id="KDN94620.1"/>
    </source>
</evidence>
<dbReference type="EMBL" id="JMIU01000002">
    <property type="protein sequence ID" value="KDN94620.1"/>
    <property type="molecule type" value="Genomic_DNA"/>
</dbReference>
<proteinExistence type="predicted"/>
<dbReference type="STRING" id="28885.EI16_12000"/>
<accession>A0A066ZWZ8</accession>
<dbReference type="RefSeq" id="WP_029913731.1">
    <property type="nucleotide sequence ID" value="NZ_JMIU01000002.1"/>
</dbReference>
<comment type="caution">
    <text evidence="1">The sequence shown here is derived from an EMBL/GenBank/DDBJ whole genome shotgun (WGS) entry which is preliminary data.</text>
</comment>
<sequence length="349" mass="40408">MTPSFTSKNAFKDLTWAIKEALPKSVQIKTIREAVAKFEGYGSADLYMDALDLQQTPDGCPEEDKKTGVELANRLYEDIFKNNPKKSLVRFFSFHEHKGTKQYRLNLHFSDIDENTGKEANYHYTYDEIEIVTFCSAVLTVRTLNQKFGFKSYEQIVEKENLNKNRYSQKAMFLGYPSKEDIKAMTAINPFVEPRLLDLLYNQDGSGSVAMRSLILNLYNGQTHSLEMTDITANLDSENFEIAIRIIRHYKSYGESCREFMSVAEKLARNKKVDEAYEAGFQYADKIIFRRWSEPDMGLTERNEWFKTFKKNVDDIAKEQGVNVTDKELRAEFIKGVESIMEMDQQDGE</sequence>
<evidence type="ECO:0000313" key="2">
    <source>
        <dbReference type="Proteomes" id="UP000027341"/>
    </source>
</evidence>
<reference evidence="1 2" key="1">
    <citation type="submission" date="2014-04" db="EMBL/GenBank/DDBJ databases">
        <title>Draft genome sequence of Hydrogenovibrio marinus MH-110, a model organism for aerobic H2 metabolism.</title>
        <authorList>
            <person name="Cha H.J."/>
            <person name="Jo B.H."/>
            <person name="Hwang B.H."/>
        </authorList>
    </citation>
    <scope>NUCLEOTIDE SEQUENCE [LARGE SCALE GENOMIC DNA]</scope>
    <source>
        <strain evidence="1 2">MH-110</strain>
    </source>
</reference>
<dbReference type="Proteomes" id="UP000027341">
    <property type="component" value="Unassembled WGS sequence"/>
</dbReference>
<dbReference type="AlphaFoldDB" id="A0A066ZWZ8"/>
<keyword evidence="2" id="KW-1185">Reference proteome</keyword>
<name>A0A066ZWZ8_HYDMR</name>
<protein>
    <submittedName>
        <fullName evidence="1">Uncharacterized protein</fullName>
    </submittedName>
</protein>
<gene>
    <name evidence="1" type="ORF">EI16_12000</name>
</gene>
<organism evidence="1 2">
    <name type="scientific">Hydrogenovibrio marinus</name>
    <dbReference type="NCBI Taxonomy" id="28885"/>
    <lineage>
        <taxon>Bacteria</taxon>
        <taxon>Pseudomonadati</taxon>
        <taxon>Pseudomonadota</taxon>
        <taxon>Gammaproteobacteria</taxon>
        <taxon>Thiotrichales</taxon>
        <taxon>Piscirickettsiaceae</taxon>
        <taxon>Hydrogenovibrio</taxon>
    </lineage>
</organism>